<dbReference type="NCBIfam" id="NF006343">
    <property type="entry name" value="PRK08570.1"/>
    <property type="match status" value="1"/>
</dbReference>
<evidence type="ECO:0000256" key="5">
    <source>
        <dbReference type="SAM" id="MobiDB-lite"/>
    </source>
</evidence>
<evidence type="ECO:0000256" key="3">
    <source>
        <dbReference type="ARBA" id="ARBA00023274"/>
    </source>
</evidence>
<dbReference type="InterPro" id="IPR039547">
    <property type="entry name" value="Ribosomal_eL19"/>
</dbReference>
<feature type="compositionally biased region" description="Basic residues" evidence="5">
    <location>
        <begin position="58"/>
        <end position="78"/>
    </location>
</feature>
<dbReference type="Proteomes" id="UP000317265">
    <property type="component" value="Unassembled WGS sequence"/>
</dbReference>
<dbReference type="InterPro" id="IPR035970">
    <property type="entry name" value="60S_ribosomal_eL19_sf"/>
</dbReference>
<evidence type="ECO:0000259" key="6">
    <source>
        <dbReference type="SMART" id="SM01416"/>
    </source>
</evidence>
<dbReference type="Pfam" id="PF01280">
    <property type="entry name" value="Ribosomal_L19e"/>
    <property type="match status" value="1"/>
</dbReference>
<reference evidence="8 10" key="1">
    <citation type="journal article" date="2019" name="Nat. Microbiol.">
        <title>Expanding anaerobic alkane metabolism in the domain of Archaea.</title>
        <authorList>
            <person name="Wang Y."/>
            <person name="Wegener G."/>
            <person name="Hou J."/>
            <person name="Wang F."/>
            <person name="Xiao X."/>
        </authorList>
    </citation>
    <scope>NUCLEOTIDE SEQUENCE [LARGE SCALE GENOMIC DNA]</scope>
    <source>
        <strain evidence="8">WYZ-LMO11</strain>
    </source>
</reference>
<dbReference type="Pfam" id="PF25476">
    <property type="entry name" value="Ribosomal_L19e_C"/>
    <property type="match status" value="1"/>
</dbReference>
<dbReference type="EMBL" id="RXIH01000044">
    <property type="protein sequence ID" value="RZN55404.1"/>
    <property type="molecule type" value="Genomic_DNA"/>
</dbReference>
<evidence type="ECO:0000256" key="2">
    <source>
        <dbReference type="ARBA" id="ARBA00022980"/>
    </source>
</evidence>
<keyword evidence="4" id="KW-0694">RNA-binding</keyword>
<dbReference type="HAMAP" id="MF_01475">
    <property type="entry name" value="Ribosomal_eL19"/>
    <property type="match status" value="1"/>
</dbReference>
<protein>
    <recommendedName>
        <fullName evidence="4">Large ribosomal subunit protein eL19</fullName>
    </recommendedName>
</protein>
<keyword evidence="4" id="KW-0699">rRNA-binding</keyword>
<dbReference type="Gene3D" id="1.10.1200.240">
    <property type="match status" value="1"/>
</dbReference>
<keyword evidence="2 4" id="KW-0689">Ribosomal protein</keyword>
<evidence type="ECO:0000313" key="8">
    <source>
        <dbReference type="EMBL" id="TDA38405.1"/>
    </source>
</evidence>
<evidence type="ECO:0000256" key="1">
    <source>
        <dbReference type="ARBA" id="ARBA00011082"/>
    </source>
</evidence>
<sequence length="144" mass="16980">MDLKVQKKIAAKILGVGVNRVWIDPDKLDEVSSAITREEIRKLIERDIIKARPEKGTSRGRARKIHKQKRKGLRKGPGSRKGAAKVDDWIERVRSMRRFLRLLKKRKIITQKVYRMLYMKVKGGVFHDKRQLKAYIEEHNLARR</sequence>
<dbReference type="EMBL" id="QNVI01000052">
    <property type="protein sequence ID" value="TDA38405.1"/>
    <property type="molecule type" value="Genomic_DNA"/>
</dbReference>
<comment type="similarity">
    <text evidence="1 4">Belongs to the eukaryotic ribosomal protein eL19 family.</text>
</comment>
<evidence type="ECO:0000256" key="4">
    <source>
        <dbReference type="HAMAP-Rule" id="MF_01475"/>
    </source>
</evidence>
<dbReference type="InterPro" id="IPR057259">
    <property type="entry name" value="Ribosomal_L19e"/>
</dbReference>
<comment type="caution">
    <text evidence="7">The sequence shown here is derived from an EMBL/GenBank/DDBJ whole genome shotgun (WGS) entry which is preliminary data.</text>
</comment>
<dbReference type="SMART" id="SM01416">
    <property type="entry name" value="Ribosomal_L19e"/>
    <property type="match status" value="1"/>
</dbReference>
<proteinExistence type="inferred from homology"/>
<reference evidence="7 9" key="2">
    <citation type="journal article" date="2019" name="Nat. Microbiol.">
        <title>Wide diversity of methane and short-chain alkane metabolisms in uncultured archaea.</title>
        <authorList>
            <person name="Borrel G."/>
            <person name="Adam P.S."/>
            <person name="McKay L.J."/>
            <person name="Chen L.X."/>
            <person name="Sierra-Garcia I.N."/>
            <person name="Sieber C.M."/>
            <person name="Letourneur Q."/>
            <person name="Ghozlane A."/>
            <person name="Andersen G.L."/>
            <person name="Li W.J."/>
            <person name="Hallam S.J."/>
            <person name="Muyzer G."/>
            <person name="de Oliveira V.M."/>
            <person name="Inskeep W.P."/>
            <person name="Banfield J.F."/>
            <person name="Gribaldo S."/>
        </authorList>
    </citation>
    <scope>NUCLEOTIDE SEQUENCE [LARGE SCALE GENOMIC DNA]</scope>
    <source>
        <strain evidence="7">Verst-YHS</strain>
    </source>
</reference>
<name>A0A520KEB3_9CREN</name>
<dbReference type="FunFam" id="1.10.1650.10:FF:000001">
    <property type="entry name" value="Ribosomal protein L19"/>
    <property type="match status" value="1"/>
</dbReference>
<feature type="region of interest" description="Disordered" evidence="5">
    <location>
        <begin position="53"/>
        <end position="85"/>
    </location>
</feature>
<organism evidence="7 9">
    <name type="scientific">Thermoproteota archaeon</name>
    <dbReference type="NCBI Taxonomy" id="2056631"/>
    <lineage>
        <taxon>Archaea</taxon>
        <taxon>Thermoproteota</taxon>
    </lineage>
</organism>
<dbReference type="GO" id="GO:0022625">
    <property type="term" value="C:cytosolic large ribosomal subunit"/>
    <property type="evidence" value="ECO:0007669"/>
    <property type="project" value="InterPro"/>
</dbReference>
<dbReference type="GO" id="GO:0070180">
    <property type="term" value="F:large ribosomal subunit rRNA binding"/>
    <property type="evidence" value="ECO:0007669"/>
    <property type="project" value="UniProtKB-UniRule"/>
</dbReference>
<dbReference type="InterPro" id="IPR015972">
    <property type="entry name" value="Ribosomal_eL19_dom1"/>
</dbReference>
<dbReference type="AlphaFoldDB" id="A0A520KEB3"/>
<dbReference type="PANTHER" id="PTHR10722">
    <property type="entry name" value="60S RIBOSOMAL PROTEIN L19"/>
    <property type="match status" value="1"/>
</dbReference>
<accession>A0A520KEB3</accession>
<dbReference type="Proteomes" id="UP000316080">
    <property type="component" value="Unassembled WGS sequence"/>
</dbReference>
<dbReference type="InterPro" id="IPR057260">
    <property type="entry name" value="Ribosomal_L19e_C"/>
</dbReference>
<feature type="domain" description="Large ribosomal subunit protein eL19" evidence="6">
    <location>
        <begin position="2"/>
        <end position="140"/>
    </location>
</feature>
<dbReference type="InterPro" id="IPR000196">
    <property type="entry name" value="Ribosomal_eL19_dom"/>
</dbReference>
<evidence type="ECO:0000313" key="9">
    <source>
        <dbReference type="Proteomes" id="UP000316080"/>
    </source>
</evidence>
<evidence type="ECO:0000313" key="7">
    <source>
        <dbReference type="EMBL" id="RZN55404.1"/>
    </source>
</evidence>
<dbReference type="GO" id="GO:0006412">
    <property type="term" value="P:translation"/>
    <property type="evidence" value="ECO:0007669"/>
    <property type="project" value="UniProtKB-UniRule"/>
</dbReference>
<dbReference type="SUPFAM" id="SSF48140">
    <property type="entry name" value="Ribosomal protein L19 (L19e)"/>
    <property type="match status" value="1"/>
</dbReference>
<dbReference type="Gene3D" id="1.10.1650.10">
    <property type="match status" value="1"/>
</dbReference>
<comment type="subunit">
    <text evidence="4">Part of the 50S ribosomal subunit.</text>
</comment>
<evidence type="ECO:0000313" key="10">
    <source>
        <dbReference type="Proteomes" id="UP000317265"/>
    </source>
</evidence>
<gene>
    <name evidence="4" type="primary">rpl19e</name>
    <name evidence="8" type="ORF">DSO09_04435</name>
    <name evidence="7" type="ORF">EF809_05440</name>
</gene>
<dbReference type="GO" id="GO:0003735">
    <property type="term" value="F:structural constituent of ribosome"/>
    <property type="evidence" value="ECO:0007669"/>
    <property type="project" value="InterPro"/>
</dbReference>
<comment type="function">
    <text evidence="4">Binds to the 23S rRNA.</text>
</comment>
<keyword evidence="3 4" id="KW-0687">Ribonucleoprotein</keyword>